<proteinExistence type="predicted"/>
<evidence type="ECO:0000256" key="1">
    <source>
        <dbReference type="SAM" id="SignalP"/>
    </source>
</evidence>
<reference evidence="3 4" key="1">
    <citation type="submission" date="2020-04" db="EMBL/GenBank/DDBJ databases">
        <authorList>
            <person name="Klaysubun C."/>
            <person name="Duangmal K."/>
            <person name="Lipun K."/>
        </authorList>
    </citation>
    <scope>NUCLEOTIDE SEQUENCE [LARGE SCALE GENOMIC DNA]</scope>
    <source>
        <strain evidence="3 4">JCM 11839</strain>
    </source>
</reference>
<feature type="domain" description="VWFA" evidence="2">
    <location>
        <begin position="328"/>
        <end position="506"/>
    </location>
</feature>
<dbReference type="SUPFAM" id="SSF53300">
    <property type="entry name" value="vWA-like"/>
    <property type="match status" value="1"/>
</dbReference>
<dbReference type="EMBL" id="JAAXKY010000002">
    <property type="protein sequence ID" value="NMH75784.1"/>
    <property type="molecule type" value="Genomic_DNA"/>
</dbReference>
<dbReference type="Gene3D" id="3.40.50.410">
    <property type="entry name" value="von Willebrand factor, type A domain"/>
    <property type="match status" value="1"/>
</dbReference>
<dbReference type="SUPFAM" id="SSF53850">
    <property type="entry name" value="Periplasmic binding protein-like II"/>
    <property type="match status" value="1"/>
</dbReference>
<feature type="chain" id="PRO_5045500437" evidence="1">
    <location>
        <begin position="21"/>
        <end position="510"/>
    </location>
</feature>
<dbReference type="PROSITE" id="PS51257">
    <property type="entry name" value="PROKAR_LIPOPROTEIN"/>
    <property type="match status" value="1"/>
</dbReference>
<dbReference type="InterPro" id="IPR036465">
    <property type="entry name" value="vWFA_dom_sf"/>
</dbReference>
<dbReference type="Pfam" id="PF13531">
    <property type="entry name" value="SBP_bac_11"/>
    <property type="match status" value="1"/>
</dbReference>
<keyword evidence="1" id="KW-0732">Signal</keyword>
<dbReference type="CDD" id="cd00198">
    <property type="entry name" value="vWFA"/>
    <property type="match status" value="1"/>
</dbReference>
<evidence type="ECO:0000313" key="3">
    <source>
        <dbReference type="EMBL" id="NMH75784.1"/>
    </source>
</evidence>
<sequence length="510" mass="54523">MVRPLAALCAALAVLSGCTATPQVPVTLRVLATPELADLAPLLPDLRADTGVDLQLDMDHGLDAVGALRPGQYRHDAAWLSSDRYFQLELTASGYTGPRPPSTSIMLSPVVVGMKRATAERLRAGGPISWADIAASAAAGELRFGMAEPRRSGSGLAALVGVATAAADTRRALQLEDVTCNRVRGLFAGHTLRADTSAALVDGFMTRESELDALVAPESTLLSLNGSGRLAEPLEIVYPTDGIIQSDFPFLLLDPAQRDAYDRVVDWLLTEPVQRRIMEQTARRPIDPNVPRPPQLPVTTGNALYFPDRLEVVDALLAEYEAVDTPTHVIFVLDFSGSMRGDRIAALRAAFVQLSGEGEASFVRFHAGERITVVRFGGEVLAEREFAAGDPAELAALREFVDVDSFDGRTAVWSATEHAYGIAARVLATDAARPVSIVLMTDGINNAGLTADEFLERLDVPGRPPVPVFTIRFGEADAAELARVATATGGRSVDADIDLTSAFEEFRGCH</sequence>
<keyword evidence="4" id="KW-1185">Reference proteome</keyword>
<dbReference type="Pfam" id="PF00092">
    <property type="entry name" value="VWA"/>
    <property type="match status" value="1"/>
</dbReference>
<name>A0ABX1R8K7_9PSEU</name>
<organism evidence="3 4">
    <name type="scientific">Pseudonocardia xinjiangensis</name>
    <dbReference type="NCBI Taxonomy" id="75289"/>
    <lineage>
        <taxon>Bacteria</taxon>
        <taxon>Bacillati</taxon>
        <taxon>Actinomycetota</taxon>
        <taxon>Actinomycetes</taxon>
        <taxon>Pseudonocardiales</taxon>
        <taxon>Pseudonocardiaceae</taxon>
        <taxon>Pseudonocardia</taxon>
    </lineage>
</organism>
<comment type="caution">
    <text evidence="3">The sequence shown here is derived from an EMBL/GenBank/DDBJ whole genome shotgun (WGS) entry which is preliminary data.</text>
</comment>
<evidence type="ECO:0000313" key="4">
    <source>
        <dbReference type="Proteomes" id="UP001296706"/>
    </source>
</evidence>
<dbReference type="InterPro" id="IPR002035">
    <property type="entry name" value="VWF_A"/>
</dbReference>
<feature type="signal peptide" evidence="1">
    <location>
        <begin position="1"/>
        <end position="20"/>
    </location>
</feature>
<dbReference type="SMART" id="SM00327">
    <property type="entry name" value="VWA"/>
    <property type="match status" value="1"/>
</dbReference>
<dbReference type="PROSITE" id="PS50234">
    <property type="entry name" value="VWFA"/>
    <property type="match status" value="1"/>
</dbReference>
<accession>A0ABX1R8K7</accession>
<gene>
    <name evidence="3" type="ORF">HF577_01500</name>
</gene>
<protein>
    <submittedName>
        <fullName evidence="3">Solute-binding protein</fullName>
    </submittedName>
</protein>
<dbReference type="Proteomes" id="UP001296706">
    <property type="component" value="Unassembled WGS sequence"/>
</dbReference>
<evidence type="ECO:0000259" key="2">
    <source>
        <dbReference type="PROSITE" id="PS50234"/>
    </source>
</evidence>